<reference evidence="2" key="1">
    <citation type="submission" date="2022-01" db="EMBL/GenBank/DDBJ databases">
        <authorList>
            <person name="King R."/>
        </authorList>
    </citation>
    <scope>NUCLEOTIDE SEQUENCE</scope>
</reference>
<sequence>MEDTHTNYENIQKTIQKVIEETWSLENFSEEICITRTRMQHVKNILVGCNMEIFAIKNITFFYDILIGELARWTIKKEILKVFLHCLYQIKDVRCHTLNEKLSNLNECNNFYIYKLVDTLSIYGDYDFQSLILELILKTCTDQELRKILNALFPESEELRTKFSKISAQKFDSTVRDFLQVLNRRTKTIFSIYCEKVIIGDIKCEQHIDESTGVWIHINLLDSIISWYTDKKSLNPEKGKNNEELHARNWDLIMVFRSSIENIDIQSYTECIIINFDLKSPVMSSQTIFDKALSVHLKLNHSEESKFLVCNVLNRWMRKPDKIGKRKRKASWVDRKVYNVGKPIWEYKSTDCSDFSNTSKSSSCKICKDVTSISESEDVQIGTCFPRVQESLSNILKAKDINITHQLGKSKNPSVIYIKPDKDYRMFADIEDQIDNTSICFTSEEQLQRIASEFERYIEFSNKFFPNKGHISLTGSSVSSSATKKFVSKHFRNRTTRYKPIRARDSNFNNKTKNASNYIHQNLVESSSESVNRSYKGFNNNDLGSKNELSNKTVNATTEKSFCDNFSSSDMSHSKNELKILPEKAMSYRKRRLSESEKSTGTFVEILEKPSTSDNLRNKTSTVERTHNNKNSFTGSNSSEEPRLTCKRATGKKQNTSKIVILSDNTVVRGNEEVISIGSSSSDLESNKHNSNAQKIKVFNPSKPRSPSNWDDYEIEEVIKKEDELNAVKTDFSERYDILGKEAIWSCLGLVNENPVMLSSKQFNGFYLSIIFFHYDILSVHPEITMEINQIRDRYIEFLELNARVILCTKGEPMDIYERAKMLRNSPFSNVDIPLMVDDGGVLMKSVFKVCPKNCKCDIKNVLLFEDNGVPFSNSTLLMTYELDVDFLIKSIKIRQSIRNGTFNVMDL</sequence>
<name>A0A9N9SQX5_DIABA</name>
<accession>A0A9N9SQX5</accession>
<gene>
    <name evidence="2" type="ORF">DIABBA_LOCUS1644</name>
</gene>
<proteinExistence type="predicted"/>
<feature type="region of interest" description="Disordered" evidence="1">
    <location>
        <begin position="613"/>
        <end position="651"/>
    </location>
</feature>
<evidence type="ECO:0000313" key="2">
    <source>
        <dbReference type="EMBL" id="CAG9827661.1"/>
    </source>
</evidence>
<keyword evidence="3" id="KW-1185">Reference proteome</keyword>
<organism evidence="2 3">
    <name type="scientific">Diabrotica balteata</name>
    <name type="common">Banded cucumber beetle</name>
    <dbReference type="NCBI Taxonomy" id="107213"/>
    <lineage>
        <taxon>Eukaryota</taxon>
        <taxon>Metazoa</taxon>
        <taxon>Ecdysozoa</taxon>
        <taxon>Arthropoda</taxon>
        <taxon>Hexapoda</taxon>
        <taxon>Insecta</taxon>
        <taxon>Pterygota</taxon>
        <taxon>Neoptera</taxon>
        <taxon>Endopterygota</taxon>
        <taxon>Coleoptera</taxon>
        <taxon>Polyphaga</taxon>
        <taxon>Cucujiformia</taxon>
        <taxon>Chrysomeloidea</taxon>
        <taxon>Chrysomelidae</taxon>
        <taxon>Galerucinae</taxon>
        <taxon>Diabroticina</taxon>
        <taxon>Diabroticites</taxon>
        <taxon>Diabrotica</taxon>
    </lineage>
</organism>
<evidence type="ECO:0000256" key="1">
    <source>
        <dbReference type="SAM" id="MobiDB-lite"/>
    </source>
</evidence>
<protein>
    <submittedName>
        <fullName evidence="2">Uncharacterized protein</fullName>
    </submittedName>
</protein>
<evidence type="ECO:0000313" key="3">
    <source>
        <dbReference type="Proteomes" id="UP001153709"/>
    </source>
</evidence>
<dbReference type="OrthoDB" id="6356536at2759"/>
<dbReference type="Proteomes" id="UP001153709">
    <property type="component" value="Chromosome 1"/>
</dbReference>
<dbReference type="AlphaFoldDB" id="A0A9N9SQX5"/>
<feature type="compositionally biased region" description="Polar residues" evidence="1">
    <location>
        <begin position="628"/>
        <end position="639"/>
    </location>
</feature>
<dbReference type="EMBL" id="OU898276">
    <property type="protein sequence ID" value="CAG9827661.1"/>
    <property type="molecule type" value="Genomic_DNA"/>
</dbReference>